<dbReference type="HOGENOM" id="CLU_1575855_0_0_3"/>
<feature type="region of interest" description="Disordered" evidence="1">
    <location>
        <begin position="1"/>
        <end position="20"/>
    </location>
</feature>
<evidence type="ECO:0000256" key="1">
    <source>
        <dbReference type="SAM" id="MobiDB-lite"/>
    </source>
</evidence>
<dbReference type="AlphaFoldDB" id="B1X345"/>
<dbReference type="eggNOG" id="ENOG502ZHVC">
    <property type="taxonomic scope" value="Bacteria"/>
</dbReference>
<feature type="compositionally biased region" description="Basic residues" evidence="1">
    <location>
        <begin position="1"/>
        <end position="10"/>
    </location>
</feature>
<evidence type="ECO:0000313" key="2">
    <source>
        <dbReference type="EMBL" id="ACB54556.1"/>
    </source>
</evidence>
<organism evidence="2 3">
    <name type="scientific">Crocosphaera subtropica (strain ATCC 51142 / BH68)</name>
    <name type="common">Cyanothece sp. (strain ATCC 51142)</name>
    <dbReference type="NCBI Taxonomy" id="43989"/>
    <lineage>
        <taxon>Bacteria</taxon>
        <taxon>Bacillati</taxon>
        <taxon>Cyanobacteriota</taxon>
        <taxon>Cyanophyceae</taxon>
        <taxon>Oscillatoriophycideae</taxon>
        <taxon>Chroococcales</taxon>
        <taxon>Aphanothecaceae</taxon>
        <taxon>Crocosphaera</taxon>
        <taxon>Crocosphaera subtropica</taxon>
    </lineage>
</organism>
<dbReference type="EMBL" id="CP000807">
    <property type="protein sequence ID" value="ACB54556.1"/>
    <property type="molecule type" value="Genomic_DNA"/>
</dbReference>
<keyword evidence="3" id="KW-1185">Reference proteome</keyword>
<sequence>MSKRRRRNRKSQQSTIQLSPSTQYKLLSGQQKSKLPETVSQPSRSKSSAEVQLLEKYLDSDSILTPLNKQLAKLETELNGIKRIYDHDIDSCLPFQKARWLIYEGVLNLTETITIHDFLDGNLFSKDVEARKQIRLGGQMLYDEGGMSDLHGMHDTLFWLFIPDAFEHTVELLWDGIGDWKQGKRI</sequence>
<proteinExistence type="predicted"/>
<reference evidence="2 3" key="1">
    <citation type="journal article" date="2008" name="Proc. Natl. Acad. Sci. U.S.A.">
        <title>The genome of Cyanothece 51142, a unicellular diazotrophic cyanobacterium important in the marine nitrogen cycle.</title>
        <authorList>
            <person name="Welsh E.A."/>
            <person name="Liberton M."/>
            <person name="Stoeckel J."/>
            <person name="Loh T."/>
            <person name="Elvitigala T."/>
            <person name="Wang C."/>
            <person name="Wollam A."/>
            <person name="Fulton R.S."/>
            <person name="Clifton S.W."/>
            <person name="Jacobs J.M."/>
            <person name="Aurora R."/>
            <person name="Ghosh B.K."/>
            <person name="Sherman L.A."/>
            <person name="Smith R.D."/>
            <person name="Wilson R.K."/>
            <person name="Pakrasi H.B."/>
        </authorList>
    </citation>
    <scope>NUCLEOTIDE SEQUENCE [LARGE SCALE GENOMIC DNA]</scope>
    <source>
        <strain evidence="3">ATCC 51142 / BH68</strain>
    </source>
</reference>
<accession>B1X345</accession>
<dbReference type="Proteomes" id="UP000001203">
    <property type="component" value="Chromosome linear"/>
</dbReference>
<evidence type="ECO:0000313" key="3">
    <source>
        <dbReference type="Proteomes" id="UP000001203"/>
    </source>
</evidence>
<name>B1X345_CROS5</name>
<dbReference type="STRING" id="43989.cce_5210"/>
<protein>
    <submittedName>
        <fullName evidence="2">Uncharacterized protein</fullName>
    </submittedName>
</protein>
<dbReference type="KEGG" id="cyt:cce_5210"/>
<dbReference type="OrthoDB" id="430058at2"/>
<feature type="region of interest" description="Disordered" evidence="1">
    <location>
        <begin position="27"/>
        <end position="47"/>
    </location>
</feature>
<gene>
    <name evidence="2" type="ordered locus">cce_5210</name>
</gene>
<dbReference type="RefSeq" id="WP_009547582.1">
    <property type="nucleotide sequence ID" value="NC_010547.1"/>
</dbReference>